<sequence>MPKLPSLGPTAATRTTDKVMILAYYRSGSSFLGELFNNNPSMFYLYEPLWNYQFAVKYRRNLTYCNGTSRMPPVHGNEFAEYTKILDDILNCRIRSVPLEVSTASRKNEHGFLTSVSRHKTLESSPYYKCLRQNKGLNDRNCIHIMEGVCKGSKVKVIKTIRFEMWQMEELLLKNPGLKVIHLMRDPRGQITSVKRTLSNPDPDDLISKSCMLMLRNLNAHRKLDLKFPGRITQVFYEDLAISPFTTAKMIYEFIGMELPSVIEKALYERTMAGKKDNGVSGTTRKNSTLTAHAWVNKIDPAFAHLIDDICTDLHDRIGVMKFDKLREKFKF</sequence>
<dbReference type="SUPFAM" id="SSF52540">
    <property type="entry name" value="P-loop containing nucleoside triphosphate hydrolases"/>
    <property type="match status" value="1"/>
</dbReference>
<dbReference type="Gene3D" id="3.40.50.300">
    <property type="entry name" value="P-loop containing nucleotide triphosphate hydrolases"/>
    <property type="match status" value="1"/>
</dbReference>
<protein>
    <submittedName>
        <fullName evidence="3">Carbohydrate sulfotransferase 3</fullName>
    </submittedName>
</protein>
<dbReference type="Proteomes" id="UP000085678">
    <property type="component" value="Unplaced"/>
</dbReference>
<gene>
    <name evidence="3" type="primary">LOC106155510</name>
</gene>
<reference evidence="3" key="1">
    <citation type="submission" date="2025-08" db="UniProtKB">
        <authorList>
            <consortium name="RefSeq"/>
        </authorList>
    </citation>
    <scope>IDENTIFICATION</scope>
    <source>
        <tissue evidence="3">Gonads</tissue>
    </source>
</reference>
<dbReference type="GeneID" id="106155510"/>
<evidence type="ECO:0000313" key="2">
    <source>
        <dbReference type="Proteomes" id="UP000085678"/>
    </source>
</evidence>
<dbReference type="RefSeq" id="XP_013385847.1">
    <property type="nucleotide sequence ID" value="XM_013530393.1"/>
</dbReference>
<dbReference type="PANTHER" id="PTHR10704">
    <property type="entry name" value="CARBOHYDRATE SULFOTRANSFERASE"/>
    <property type="match status" value="1"/>
</dbReference>
<dbReference type="KEGG" id="lak:106155510"/>
<dbReference type="Pfam" id="PF00685">
    <property type="entry name" value="Sulfotransfer_1"/>
    <property type="match status" value="1"/>
</dbReference>
<dbReference type="InParanoid" id="A0A1S3HIL9"/>
<dbReference type="FunCoup" id="A0A1S3HIL9">
    <property type="interactions" value="307"/>
</dbReference>
<keyword evidence="2" id="KW-1185">Reference proteome</keyword>
<dbReference type="AlphaFoldDB" id="A0A1S3HIL9"/>
<feature type="domain" description="Sulfotransferase" evidence="1">
    <location>
        <begin position="17"/>
        <end position="313"/>
    </location>
</feature>
<dbReference type="GO" id="GO:0006790">
    <property type="term" value="P:sulfur compound metabolic process"/>
    <property type="evidence" value="ECO:0007669"/>
    <property type="project" value="TreeGrafter"/>
</dbReference>
<dbReference type="InterPro" id="IPR051135">
    <property type="entry name" value="Gal/GlcNAc/GalNAc_ST"/>
</dbReference>
<dbReference type="GO" id="GO:0001517">
    <property type="term" value="F:N-acetylglucosamine 6-O-sulfotransferase activity"/>
    <property type="evidence" value="ECO:0007669"/>
    <property type="project" value="TreeGrafter"/>
</dbReference>
<evidence type="ECO:0000313" key="3">
    <source>
        <dbReference type="RefSeq" id="XP_013385847.1"/>
    </source>
</evidence>
<dbReference type="PANTHER" id="PTHR10704:SF44">
    <property type="entry name" value="LD35051P-RELATED"/>
    <property type="match status" value="1"/>
</dbReference>
<accession>A0A1S3HIL9</accession>
<dbReference type="OrthoDB" id="5987729at2759"/>
<name>A0A1S3HIL9_LINAN</name>
<dbReference type="GO" id="GO:0006044">
    <property type="term" value="P:N-acetylglucosamine metabolic process"/>
    <property type="evidence" value="ECO:0007669"/>
    <property type="project" value="TreeGrafter"/>
</dbReference>
<organism evidence="2 3">
    <name type="scientific">Lingula anatina</name>
    <name type="common">Brachiopod</name>
    <name type="synonym">Lingula unguis</name>
    <dbReference type="NCBI Taxonomy" id="7574"/>
    <lineage>
        <taxon>Eukaryota</taxon>
        <taxon>Metazoa</taxon>
        <taxon>Spiralia</taxon>
        <taxon>Lophotrochozoa</taxon>
        <taxon>Brachiopoda</taxon>
        <taxon>Linguliformea</taxon>
        <taxon>Lingulata</taxon>
        <taxon>Lingulida</taxon>
        <taxon>Linguloidea</taxon>
        <taxon>Lingulidae</taxon>
        <taxon>Lingula</taxon>
    </lineage>
</organism>
<dbReference type="InterPro" id="IPR000863">
    <property type="entry name" value="Sulfotransferase_dom"/>
</dbReference>
<evidence type="ECO:0000259" key="1">
    <source>
        <dbReference type="Pfam" id="PF00685"/>
    </source>
</evidence>
<proteinExistence type="predicted"/>
<dbReference type="InterPro" id="IPR027417">
    <property type="entry name" value="P-loop_NTPase"/>
</dbReference>